<evidence type="ECO:0000313" key="3">
    <source>
        <dbReference type="Proteomes" id="UP000825123"/>
    </source>
</evidence>
<feature type="domain" description="SpoVT-AbrB" evidence="1">
    <location>
        <begin position="1"/>
        <end position="25"/>
    </location>
</feature>
<reference evidence="2 3" key="1">
    <citation type="submission" date="2021-04" db="EMBL/GenBank/DDBJ databases">
        <title>Complete genome sequence of Stygiolobus sp. KN-1.</title>
        <authorList>
            <person name="Nakamura K."/>
            <person name="Sakai H."/>
            <person name="Kurosawa N."/>
        </authorList>
    </citation>
    <scope>NUCLEOTIDE SEQUENCE [LARGE SCALE GENOMIC DNA]</scope>
    <source>
        <strain evidence="2 3">KN-1</strain>
    </source>
</reference>
<evidence type="ECO:0000313" key="2">
    <source>
        <dbReference type="EMBL" id="BCU69733.1"/>
    </source>
</evidence>
<proteinExistence type="predicted"/>
<gene>
    <name evidence="2" type="ORF">KN1_10300</name>
</gene>
<dbReference type="AlphaFoldDB" id="A0A8D5ZEK7"/>
<dbReference type="RefSeq" id="WP_258712567.1">
    <property type="nucleotide sequence ID" value="NZ_AP024597.1"/>
</dbReference>
<organism evidence="2 3">
    <name type="scientific">Stygiolobus caldivivus</name>
    <dbReference type="NCBI Taxonomy" id="2824673"/>
    <lineage>
        <taxon>Archaea</taxon>
        <taxon>Thermoproteota</taxon>
        <taxon>Thermoprotei</taxon>
        <taxon>Sulfolobales</taxon>
        <taxon>Sulfolobaceae</taxon>
        <taxon>Stygiolobus</taxon>
    </lineage>
</organism>
<dbReference type="SUPFAM" id="SSF89447">
    <property type="entry name" value="AbrB/MazE/MraZ-like"/>
    <property type="match status" value="1"/>
</dbReference>
<protein>
    <recommendedName>
        <fullName evidence="1">SpoVT-AbrB domain-containing protein</fullName>
    </recommendedName>
</protein>
<dbReference type="Gene3D" id="2.10.260.10">
    <property type="match status" value="1"/>
</dbReference>
<sequence>MVIPKEARQRLMIKEGDILELVVDVEKVSTEELKTLLDLFGVDGEGVAEMTKQLIEDKELKER</sequence>
<name>A0A8D5ZEK7_9CREN</name>
<dbReference type="GO" id="GO:0003677">
    <property type="term" value="F:DNA binding"/>
    <property type="evidence" value="ECO:0007669"/>
    <property type="project" value="InterPro"/>
</dbReference>
<dbReference type="Proteomes" id="UP000825123">
    <property type="component" value="Chromosome"/>
</dbReference>
<dbReference type="InterPro" id="IPR037914">
    <property type="entry name" value="SpoVT-AbrB_sf"/>
</dbReference>
<dbReference type="Pfam" id="PF04014">
    <property type="entry name" value="MazE_antitoxin"/>
    <property type="match status" value="1"/>
</dbReference>
<evidence type="ECO:0000259" key="1">
    <source>
        <dbReference type="Pfam" id="PF04014"/>
    </source>
</evidence>
<accession>A0A8D5ZEK7</accession>
<keyword evidence="3" id="KW-1185">Reference proteome</keyword>
<dbReference type="InterPro" id="IPR007159">
    <property type="entry name" value="SpoVT-AbrB_dom"/>
</dbReference>
<dbReference type="GeneID" id="66162775"/>
<dbReference type="EMBL" id="AP024597">
    <property type="protein sequence ID" value="BCU69733.1"/>
    <property type="molecule type" value="Genomic_DNA"/>
</dbReference>
<dbReference type="NCBIfam" id="TIGR01439">
    <property type="entry name" value="lp_hng_hel_AbrB"/>
    <property type="match status" value="1"/>
</dbReference>
<dbReference type="KEGG" id="csty:KN1_10300"/>